<dbReference type="AlphaFoldDB" id="A0A532V662"/>
<gene>
    <name evidence="2" type="ORF">CEE36_07190</name>
</gene>
<reference evidence="2 3" key="1">
    <citation type="submission" date="2017-06" db="EMBL/GenBank/DDBJ databases">
        <title>Novel microbial phyla capable of carbon fixation and sulfur reduction in deep-sea sediments.</title>
        <authorList>
            <person name="Huang J."/>
            <person name="Baker B."/>
            <person name="Wang Y."/>
        </authorList>
    </citation>
    <scope>NUCLEOTIDE SEQUENCE [LARGE SCALE GENOMIC DNA]</scope>
    <source>
        <strain evidence="2">B3_TA06</strain>
    </source>
</reference>
<dbReference type="EMBL" id="NJBO01000010">
    <property type="protein sequence ID" value="TKJ42678.1"/>
    <property type="molecule type" value="Genomic_DNA"/>
</dbReference>
<evidence type="ECO:0000313" key="3">
    <source>
        <dbReference type="Proteomes" id="UP000317778"/>
    </source>
</evidence>
<comment type="caution">
    <text evidence="2">The sequence shown here is derived from an EMBL/GenBank/DDBJ whole genome shotgun (WGS) entry which is preliminary data.</text>
</comment>
<keyword evidence="1" id="KW-0472">Membrane</keyword>
<evidence type="ECO:0008006" key="4">
    <source>
        <dbReference type="Google" id="ProtNLM"/>
    </source>
</evidence>
<dbReference type="Proteomes" id="UP000317778">
    <property type="component" value="Unassembled WGS sequence"/>
</dbReference>
<evidence type="ECO:0000313" key="2">
    <source>
        <dbReference type="EMBL" id="TKJ42678.1"/>
    </source>
</evidence>
<sequence length="174" mass="19936">MMIRIDLAVPRRRERLTTWHYLVIWVCVFLFVVVGAGIGLVFQGRRLKSIEQENASLRATSDSLKTQKTAVAHYESIEAQYRELLGKIEDASRYNERYLEVMRLLDAKLGPRMKLVSFQIEADSATAMVLAPSNLEVRRYVDALLGSAMFELITSEPQGSREGLIQHRLLLRVR</sequence>
<proteinExistence type="predicted"/>
<organism evidence="2 3">
    <name type="scientific">candidate division TA06 bacterium B3_TA06</name>
    <dbReference type="NCBI Taxonomy" id="2012487"/>
    <lineage>
        <taxon>Bacteria</taxon>
        <taxon>Bacteria division TA06</taxon>
    </lineage>
</organism>
<protein>
    <recommendedName>
        <fullName evidence="4">Fimbrial assembly protein</fullName>
    </recommendedName>
</protein>
<keyword evidence="1" id="KW-0812">Transmembrane</keyword>
<evidence type="ECO:0000256" key="1">
    <source>
        <dbReference type="SAM" id="Phobius"/>
    </source>
</evidence>
<feature type="transmembrane region" description="Helical" evidence="1">
    <location>
        <begin position="21"/>
        <end position="42"/>
    </location>
</feature>
<name>A0A532V662_UNCT6</name>
<keyword evidence="1" id="KW-1133">Transmembrane helix</keyword>
<accession>A0A532V662</accession>